<dbReference type="InterPro" id="IPR036388">
    <property type="entry name" value="WH-like_DNA-bd_sf"/>
</dbReference>
<dbReference type="Gene3D" id="1.10.10.10">
    <property type="entry name" value="Winged helix-like DNA-binding domain superfamily/Winged helix DNA-binding domain"/>
    <property type="match status" value="1"/>
</dbReference>
<dbReference type="PROSITE" id="PS50987">
    <property type="entry name" value="HTH_ARSR_2"/>
    <property type="match status" value="1"/>
</dbReference>
<keyword evidence="6" id="KW-1185">Reference proteome</keyword>
<dbReference type="RefSeq" id="WP_204464941.1">
    <property type="nucleotide sequence ID" value="NZ_JAFBCV010000002.1"/>
</dbReference>
<dbReference type="SUPFAM" id="SSF46785">
    <property type="entry name" value="Winged helix' DNA-binding domain"/>
    <property type="match status" value="1"/>
</dbReference>
<dbReference type="InterPro" id="IPR051081">
    <property type="entry name" value="HTH_MetalResp_TranReg"/>
</dbReference>
<dbReference type="PRINTS" id="PR00778">
    <property type="entry name" value="HTHARSR"/>
</dbReference>
<keyword evidence="2" id="KW-0238">DNA-binding</keyword>
<comment type="caution">
    <text evidence="5">The sequence shown here is derived from an EMBL/GenBank/DDBJ whole genome shotgun (WGS) entry which is preliminary data.</text>
</comment>
<dbReference type="InterPro" id="IPR036390">
    <property type="entry name" value="WH_DNA-bd_sf"/>
</dbReference>
<organism evidence="5 6">
    <name type="scientific">Shouchella xiaoxiensis</name>
    <dbReference type="NCBI Taxonomy" id="766895"/>
    <lineage>
        <taxon>Bacteria</taxon>
        <taxon>Bacillati</taxon>
        <taxon>Bacillota</taxon>
        <taxon>Bacilli</taxon>
        <taxon>Bacillales</taxon>
        <taxon>Bacillaceae</taxon>
        <taxon>Shouchella</taxon>
    </lineage>
</organism>
<dbReference type="PANTHER" id="PTHR33154">
    <property type="entry name" value="TRANSCRIPTIONAL REGULATOR, ARSR FAMILY"/>
    <property type="match status" value="1"/>
</dbReference>
<evidence type="ECO:0000256" key="3">
    <source>
        <dbReference type="ARBA" id="ARBA00023163"/>
    </source>
</evidence>
<gene>
    <name evidence="5" type="ORF">JOC54_001082</name>
</gene>
<keyword evidence="1" id="KW-0805">Transcription regulation</keyword>
<proteinExistence type="predicted"/>
<evidence type="ECO:0000256" key="1">
    <source>
        <dbReference type="ARBA" id="ARBA00023015"/>
    </source>
</evidence>
<dbReference type="InterPro" id="IPR001845">
    <property type="entry name" value="HTH_ArsR_DNA-bd_dom"/>
</dbReference>
<accession>A0ABS2SS81</accession>
<evidence type="ECO:0000313" key="5">
    <source>
        <dbReference type="EMBL" id="MBM7837851.1"/>
    </source>
</evidence>
<protein>
    <submittedName>
        <fullName evidence="5">ArsR family transcriptional regulator</fullName>
    </submittedName>
</protein>
<dbReference type="NCBIfam" id="NF033788">
    <property type="entry name" value="HTH_metalloreg"/>
    <property type="match status" value="1"/>
</dbReference>
<dbReference type="PANTHER" id="PTHR33154:SF18">
    <property type="entry name" value="ARSENICAL RESISTANCE OPERON REPRESSOR"/>
    <property type="match status" value="1"/>
</dbReference>
<evidence type="ECO:0000313" key="6">
    <source>
        <dbReference type="Proteomes" id="UP001179280"/>
    </source>
</evidence>
<feature type="domain" description="HTH arsR-type" evidence="4">
    <location>
        <begin position="9"/>
        <end position="104"/>
    </location>
</feature>
<keyword evidence="3" id="KW-0804">Transcription</keyword>
<dbReference type="EMBL" id="JAFBCV010000002">
    <property type="protein sequence ID" value="MBM7837851.1"/>
    <property type="molecule type" value="Genomic_DNA"/>
</dbReference>
<reference evidence="5" key="1">
    <citation type="submission" date="2021-01" db="EMBL/GenBank/DDBJ databases">
        <title>Genomic Encyclopedia of Type Strains, Phase IV (KMG-IV): sequencing the most valuable type-strain genomes for metagenomic binning, comparative biology and taxonomic classification.</title>
        <authorList>
            <person name="Goeker M."/>
        </authorList>
    </citation>
    <scope>NUCLEOTIDE SEQUENCE</scope>
    <source>
        <strain evidence="5">DSM 21943</strain>
    </source>
</reference>
<dbReference type="InterPro" id="IPR011991">
    <property type="entry name" value="ArsR-like_HTH"/>
</dbReference>
<sequence>MQQITSGILTERELKSYETQFKALADTRRLHLLNLLSVRGEMCVCDLTEELHIPQSKLSYHLKLMTDAKILNKDTRGTWSYYSVNEQHVDHLLSEQLCCILKPSN</sequence>
<name>A0ABS2SS81_9BACI</name>
<dbReference type="Proteomes" id="UP001179280">
    <property type="component" value="Unassembled WGS sequence"/>
</dbReference>
<dbReference type="CDD" id="cd00090">
    <property type="entry name" value="HTH_ARSR"/>
    <property type="match status" value="1"/>
</dbReference>
<dbReference type="Pfam" id="PF01022">
    <property type="entry name" value="HTH_5"/>
    <property type="match status" value="1"/>
</dbReference>
<evidence type="ECO:0000259" key="4">
    <source>
        <dbReference type="PROSITE" id="PS50987"/>
    </source>
</evidence>
<evidence type="ECO:0000256" key="2">
    <source>
        <dbReference type="ARBA" id="ARBA00023125"/>
    </source>
</evidence>
<dbReference type="SMART" id="SM00418">
    <property type="entry name" value="HTH_ARSR"/>
    <property type="match status" value="1"/>
</dbReference>